<proteinExistence type="predicted"/>
<reference evidence="2 3" key="1">
    <citation type="submission" date="2020-07" db="EMBL/GenBank/DDBJ databases">
        <title>Sequencing the genomes of 1000 actinobacteria strains.</title>
        <authorList>
            <person name="Klenk H.-P."/>
        </authorList>
    </citation>
    <scope>NUCLEOTIDE SEQUENCE [LARGE SCALE GENOMIC DNA]</scope>
    <source>
        <strain evidence="2 3">DSM 45763</strain>
    </source>
</reference>
<keyword evidence="1" id="KW-0812">Transmembrane</keyword>
<name>A0A852UT15_9ACTN</name>
<comment type="caution">
    <text evidence="2">The sequence shown here is derived from an EMBL/GenBank/DDBJ whole genome shotgun (WGS) entry which is preliminary data.</text>
</comment>
<evidence type="ECO:0000313" key="2">
    <source>
        <dbReference type="EMBL" id="NYF39120.1"/>
    </source>
</evidence>
<evidence type="ECO:0000256" key="1">
    <source>
        <dbReference type="SAM" id="Phobius"/>
    </source>
</evidence>
<evidence type="ECO:0008006" key="4">
    <source>
        <dbReference type="Google" id="ProtNLM"/>
    </source>
</evidence>
<protein>
    <recommendedName>
        <fullName evidence="4">DUF2568 domain-containing protein</fullName>
    </recommendedName>
</protein>
<dbReference type="Pfam" id="PF10823">
    <property type="entry name" value="DUF2568"/>
    <property type="match status" value="1"/>
</dbReference>
<feature type="transmembrane region" description="Helical" evidence="1">
    <location>
        <begin position="70"/>
        <end position="90"/>
    </location>
</feature>
<keyword evidence="3" id="KW-1185">Reference proteome</keyword>
<feature type="transmembrane region" description="Helical" evidence="1">
    <location>
        <begin position="96"/>
        <end position="114"/>
    </location>
</feature>
<keyword evidence="1" id="KW-0472">Membrane</keyword>
<keyword evidence="1" id="KW-1133">Transmembrane helix</keyword>
<gene>
    <name evidence="2" type="ORF">HDA43_001279</name>
</gene>
<sequence length="116" mass="11649">MLNLAKGANLLVMFLLELGVLVAAGVWGFTAGSNWPMRLLLGLGAPVAFAVVWAVFGAGGGANAPIPATGLARVALEVVWFGGGAVALVAAGRPGVGALLAAVYLVNAALRLLWNQ</sequence>
<accession>A0A852UT15</accession>
<feature type="transmembrane region" description="Helical" evidence="1">
    <location>
        <begin position="35"/>
        <end position="58"/>
    </location>
</feature>
<organism evidence="2 3">
    <name type="scientific">Streptosporangium sandarakinum</name>
    <dbReference type="NCBI Taxonomy" id="1260955"/>
    <lineage>
        <taxon>Bacteria</taxon>
        <taxon>Bacillati</taxon>
        <taxon>Actinomycetota</taxon>
        <taxon>Actinomycetes</taxon>
        <taxon>Streptosporangiales</taxon>
        <taxon>Streptosporangiaceae</taxon>
        <taxon>Streptosporangium</taxon>
    </lineage>
</organism>
<evidence type="ECO:0000313" key="3">
    <source>
        <dbReference type="Proteomes" id="UP000576393"/>
    </source>
</evidence>
<dbReference type="InterPro" id="IPR021214">
    <property type="entry name" value="DUF2568"/>
</dbReference>
<dbReference type="RefSeq" id="WP_179818775.1">
    <property type="nucleotide sequence ID" value="NZ_JACCCO010000001.1"/>
</dbReference>
<feature type="transmembrane region" description="Helical" evidence="1">
    <location>
        <begin position="7"/>
        <end position="29"/>
    </location>
</feature>
<dbReference type="AlphaFoldDB" id="A0A852UT15"/>
<dbReference type="EMBL" id="JACCCO010000001">
    <property type="protein sequence ID" value="NYF39120.1"/>
    <property type="molecule type" value="Genomic_DNA"/>
</dbReference>
<dbReference type="Proteomes" id="UP000576393">
    <property type="component" value="Unassembled WGS sequence"/>
</dbReference>